<keyword evidence="1" id="KW-0547">Nucleotide-binding</keyword>
<dbReference type="InterPro" id="IPR017871">
    <property type="entry name" value="ABC_transporter-like_CS"/>
</dbReference>
<dbReference type="PANTHER" id="PTHR42855">
    <property type="entry name" value="ABC TRANSPORTER ATP-BINDING SUBUNIT"/>
    <property type="match status" value="1"/>
</dbReference>
<protein>
    <submittedName>
        <fullName evidence="4">ABC transporter ATP-binding protein YbiT</fullName>
    </submittedName>
</protein>
<comment type="caution">
    <text evidence="4">The sequence shown here is derived from an EMBL/GenBank/DDBJ whole genome shotgun (WGS) entry which is preliminary data.</text>
</comment>
<evidence type="ECO:0000256" key="2">
    <source>
        <dbReference type="ARBA" id="ARBA00022840"/>
    </source>
</evidence>
<dbReference type="PANTHER" id="PTHR42855:SF2">
    <property type="entry name" value="DRUG RESISTANCE ABC TRANSPORTER,ATP-BINDING PROTEIN"/>
    <property type="match status" value="1"/>
</dbReference>
<dbReference type="InterPro" id="IPR051309">
    <property type="entry name" value="ABCF_ATPase"/>
</dbReference>
<keyword evidence="2 4" id="KW-0067">ATP-binding</keyword>
<dbReference type="SMART" id="SM00382">
    <property type="entry name" value="AAA"/>
    <property type="match status" value="2"/>
</dbReference>
<keyword evidence="5" id="KW-1185">Reference proteome</keyword>
<sequence>MSLLEVRNLTHSFLDKPLYDKASFDLYKGEHMGIVGQNGAGKSTLIKILMGEIIPDSGMINWHPTIRIGHLDQYAEINGTKTIIDYLKSAFANLFELEKKLNDLYQEMAITGNYNRMDHAAKYQEKLETSDFYLIESHIDKVVYGLGINAIGIDRPIQELSGGQRAKVILAKLLLEKPNVLLLDEPTNFLDKEHVDWLANYLSVFDGAYIVVSHDYDFLEKISSCICDIEFGTIKKYAGKYSDFLRQKEHLREDYTRQYVAQQKKIEKTEEYIRKNIAGINTKIAQGRRKQLARMERMAPPGFTHKPTFNFQEVSLSAQVALRVHDLEVGYEKPLLPKLNFSVSGGQKLVITGFNGIGKSTLLKTLVQRISAVAGSFRFAESVKIGYFEQDLKWEDGAKTPLQIISDFYPNLGVKEIRSRLAQCGVKNTHTTQAIATLSGGEQSKVKLCLLTLSSCNFLILDEPTNHLDLETKESLQKALIHFKGSVLLVSHEEKFYQKWANRFLNIEDDIK</sequence>
<evidence type="ECO:0000313" key="4">
    <source>
        <dbReference type="EMBL" id="CAH2714095.1"/>
    </source>
</evidence>
<feature type="domain" description="ABC transporter" evidence="3">
    <location>
        <begin position="309"/>
        <end position="511"/>
    </location>
</feature>
<dbReference type="InterPro" id="IPR032781">
    <property type="entry name" value="ABC_tran_Xtn"/>
</dbReference>
<dbReference type="SUPFAM" id="SSF52540">
    <property type="entry name" value="P-loop containing nucleoside triphosphate hydrolases"/>
    <property type="match status" value="2"/>
</dbReference>
<dbReference type="CDD" id="cd03221">
    <property type="entry name" value="ABCF_EF-3"/>
    <property type="match status" value="2"/>
</dbReference>
<dbReference type="Gene3D" id="3.40.50.300">
    <property type="entry name" value="P-loop containing nucleotide triphosphate hydrolases"/>
    <property type="match status" value="2"/>
</dbReference>
<reference evidence="4" key="1">
    <citation type="submission" date="2022-04" db="EMBL/GenBank/DDBJ databases">
        <authorList>
            <person name="Criscuolo A."/>
        </authorList>
    </citation>
    <scope>NUCLEOTIDE SEQUENCE</scope>
    <source>
        <strain evidence="4">CIP111895</strain>
    </source>
</reference>
<feature type="domain" description="ABC transporter" evidence="3">
    <location>
        <begin position="4"/>
        <end position="256"/>
    </location>
</feature>
<dbReference type="InterPro" id="IPR003593">
    <property type="entry name" value="AAA+_ATPase"/>
</dbReference>
<dbReference type="InterPro" id="IPR003439">
    <property type="entry name" value="ABC_transporter-like_ATP-bd"/>
</dbReference>
<dbReference type="PROSITE" id="PS50893">
    <property type="entry name" value="ABC_TRANSPORTER_2"/>
    <property type="match status" value="2"/>
</dbReference>
<dbReference type="Proteomes" id="UP000838308">
    <property type="component" value="Unassembled WGS sequence"/>
</dbReference>
<gene>
    <name evidence="4" type="primary">ybiT_1</name>
    <name evidence="4" type="ORF">BACCIP111895_01249</name>
</gene>
<dbReference type="PROSITE" id="PS00211">
    <property type="entry name" value="ABC_TRANSPORTER_1"/>
    <property type="match status" value="2"/>
</dbReference>
<dbReference type="EMBL" id="CALBWS010000005">
    <property type="protein sequence ID" value="CAH2714095.1"/>
    <property type="molecule type" value="Genomic_DNA"/>
</dbReference>
<organism evidence="4 5">
    <name type="scientific">Neobacillus rhizosphaerae</name>
    <dbReference type="NCBI Taxonomy" id="2880965"/>
    <lineage>
        <taxon>Bacteria</taxon>
        <taxon>Bacillati</taxon>
        <taxon>Bacillota</taxon>
        <taxon>Bacilli</taxon>
        <taxon>Bacillales</taxon>
        <taxon>Bacillaceae</taxon>
        <taxon>Neobacillus</taxon>
    </lineage>
</organism>
<accession>A0ABM9ENA2</accession>
<evidence type="ECO:0000259" key="3">
    <source>
        <dbReference type="PROSITE" id="PS50893"/>
    </source>
</evidence>
<name>A0ABM9ENA2_9BACI</name>
<dbReference type="GO" id="GO:0005524">
    <property type="term" value="F:ATP binding"/>
    <property type="evidence" value="ECO:0007669"/>
    <property type="project" value="UniProtKB-KW"/>
</dbReference>
<dbReference type="RefSeq" id="WP_248734426.1">
    <property type="nucleotide sequence ID" value="NZ_CALBWS010000005.1"/>
</dbReference>
<dbReference type="InterPro" id="IPR027417">
    <property type="entry name" value="P-loop_NTPase"/>
</dbReference>
<dbReference type="Pfam" id="PF00005">
    <property type="entry name" value="ABC_tran"/>
    <property type="match status" value="2"/>
</dbReference>
<evidence type="ECO:0000256" key="1">
    <source>
        <dbReference type="ARBA" id="ARBA00022741"/>
    </source>
</evidence>
<proteinExistence type="predicted"/>
<evidence type="ECO:0000313" key="5">
    <source>
        <dbReference type="Proteomes" id="UP000838308"/>
    </source>
</evidence>
<dbReference type="Pfam" id="PF12848">
    <property type="entry name" value="ABC_tran_Xtn"/>
    <property type="match status" value="1"/>
</dbReference>